<reference evidence="2 3" key="1">
    <citation type="journal article" date="2023" name="Sci. Data">
        <title>Genome assembly of the Korean intertidal mud-creeper Batillaria attramentaria.</title>
        <authorList>
            <person name="Patra A.K."/>
            <person name="Ho P.T."/>
            <person name="Jun S."/>
            <person name="Lee S.J."/>
            <person name="Kim Y."/>
            <person name="Won Y.J."/>
        </authorList>
    </citation>
    <scope>NUCLEOTIDE SEQUENCE [LARGE SCALE GENOMIC DNA]</scope>
    <source>
        <strain evidence="2">Wonlab-2016</strain>
    </source>
</reference>
<sequence>MSSDDSPTSSDSASIKETFRMFFPEKMFYTHRYRQRPVLRRYSSLIVLPCSLKQIPFTVPTAHVNSPGYRRTELSTKSLDEGSMVGGSEPTTPTGKRPSVEIPVDKLSVSRGHGEK</sequence>
<comment type="caution">
    <text evidence="2">The sequence shown here is derived from an EMBL/GenBank/DDBJ whole genome shotgun (WGS) entry which is preliminary data.</text>
</comment>
<organism evidence="2 3">
    <name type="scientific">Batillaria attramentaria</name>
    <dbReference type="NCBI Taxonomy" id="370345"/>
    <lineage>
        <taxon>Eukaryota</taxon>
        <taxon>Metazoa</taxon>
        <taxon>Spiralia</taxon>
        <taxon>Lophotrochozoa</taxon>
        <taxon>Mollusca</taxon>
        <taxon>Gastropoda</taxon>
        <taxon>Caenogastropoda</taxon>
        <taxon>Sorbeoconcha</taxon>
        <taxon>Cerithioidea</taxon>
        <taxon>Batillariidae</taxon>
        <taxon>Batillaria</taxon>
    </lineage>
</organism>
<feature type="compositionally biased region" description="Basic and acidic residues" evidence="1">
    <location>
        <begin position="70"/>
        <end position="80"/>
    </location>
</feature>
<feature type="non-terminal residue" evidence="2">
    <location>
        <position position="116"/>
    </location>
</feature>
<accession>A0ABD0M5X2</accession>
<evidence type="ECO:0000256" key="1">
    <source>
        <dbReference type="SAM" id="MobiDB-lite"/>
    </source>
</evidence>
<evidence type="ECO:0000313" key="3">
    <source>
        <dbReference type="Proteomes" id="UP001519460"/>
    </source>
</evidence>
<dbReference type="EMBL" id="JACVVK020000004">
    <property type="protein sequence ID" value="KAK7507350.1"/>
    <property type="molecule type" value="Genomic_DNA"/>
</dbReference>
<feature type="region of interest" description="Disordered" evidence="1">
    <location>
        <begin position="63"/>
        <end position="116"/>
    </location>
</feature>
<dbReference type="AlphaFoldDB" id="A0ABD0M5X2"/>
<keyword evidence="3" id="KW-1185">Reference proteome</keyword>
<gene>
    <name evidence="2" type="ORF">BaRGS_00001285</name>
</gene>
<protein>
    <submittedName>
        <fullName evidence="2">Uncharacterized protein</fullName>
    </submittedName>
</protein>
<evidence type="ECO:0000313" key="2">
    <source>
        <dbReference type="EMBL" id="KAK7507350.1"/>
    </source>
</evidence>
<proteinExistence type="predicted"/>
<dbReference type="Proteomes" id="UP001519460">
    <property type="component" value="Unassembled WGS sequence"/>
</dbReference>
<name>A0ABD0M5X2_9CAEN</name>